<feature type="region of interest" description="Disordered" evidence="1">
    <location>
        <begin position="1"/>
        <end position="21"/>
    </location>
</feature>
<gene>
    <name evidence="3" type="ORF">SCA03_25670</name>
</gene>
<protein>
    <submittedName>
        <fullName evidence="3">Uncharacterized protein</fullName>
    </submittedName>
</protein>
<feature type="transmembrane region" description="Helical" evidence="2">
    <location>
        <begin position="246"/>
        <end position="266"/>
    </location>
</feature>
<dbReference type="EMBL" id="BJMM01000010">
    <property type="protein sequence ID" value="GEB50016.1"/>
    <property type="molecule type" value="Genomic_DNA"/>
</dbReference>
<keyword evidence="2" id="KW-0812">Transmembrane</keyword>
<evidence type="ECO:0000256" key="1">
    <source>
        <dbReference type="SAM" id="MobiDB-lite"/>
    </source>
</evidence>
<feature type="compositionally biased region" description="Low complexity" evidence="1">
    <location>
        <begin position="300"/>
        <end position="310"/>
    </location>
</feature>
<keyword evidence="2" id="KW-0472">Membrane</keyword>
<feature type="compositionally biased region" description="Gly residues" evidence="1">
    <location>
        <begin position="332"/>
        <end position="344"/>
    </location>
</feature>
<dbReference type="RefSeq" id="WP_230988617.1">
    <property type="nucleotide sequence ID" value="NZ_BJMM01000010.1"/>
</dbReference>
<comment type="caution">
    <text evidence="3">The sequence shown here is derived from an EMBL/GenBank/DDBJ whole genome shotgun (WGS) entry which is preliminary data.</text>
</comment>
<feature type="transmembrane region" description="Helical" evidence="2">
    <location>
        <begin position="50"/>
        <end position="70"/>
    </location>
</feature>
<feature type="compositionally biased region" description="Gly residues" evidence="1">
    <location>
        <begin position="374"/>
        <end position="390"/>
    </location>
</feature>
<evidence type="ECO:0000313" key="4">
    <source>
        <dbReference type="Proteomes" id="UP000319210"/>
    </source>
</evidence>
<feature type="region of interest" description="Disordered" evidence="1">
    <location>
        <begin position="268"/>
        <end position="421"/>
    </location>
</feature>
<accession>A0A4Y3QX69</accession>
<reference evidence="3 4" key="1">
    <citation type="submission" date="2019-06" db="EMBL/GenBank/DDBJ databases">
        <title>Whole genome shotgun sequence of Streptomyces cacaoi subsp. cacaoi NBRC 12748.</title>
        <authorList>
            <person name="Hosoyama A."/>
            <person name="Uohara A."/>
            <person name="Ohji S."/>
            <person name="Ichikawa N."/>
        </authorList>
    </citation>
    <scope>NUCLEOTIDE SEQUENCE [LARGE SCALE GENOMIC DNA]</scope>
    <source>
        <strain evidence="3 4">NBRC 12748</strain>
    </source>
</reference>
<name>A0A4Y3QX69_STRCI</name>
<proteinExistence type="predicted"/>
<feature type="compositionally biased region" description="Polar residues" evidence="1">
    <location>
        <begin position="409"/>
        <end position="421"/>
    </location>
</feature>
<sequence length="421" mass="41741">MDKKDIPDRREGSGGEGGSRTKLDLSLAQVLGSAVAAVVAAFAAGQLGVYGTFLGAGVVSLVATSGGPIFQHLFRRTGEQIKEVTVPPRARQGPVRDPAAGWKDGAQLDTAIAADAADAAGSGDSGGPTRAVPGPGGRRGDEDGTRLLPTAGPRGHRDGTDDATRMLRAADAGAGTDERTRMLRTVGATGAPDERTRMLRKAEGDDPAQRTQLLRTVGGEEKLPGDGEFGASTTHGTKWRGWKRTLLPALLVFVIAVGGITVYEVISGHNVSGGKGTSISDVFRSGGGSSQDEGPDRAPGESGTPSPGSSDDGGAGEDGSGSPSADPDTGNGQQGGESGSGEKGGATQSPDPGTSQQPGGEQGGTGTHSPDTGNGDGSDGSGDDGSGQDGPGDAPTSGSDQGGAGSGRMPQQQQPDTTPAG</sequence>
<feature type="transmembrane region" description="Helical" evidence="2">
    <location>
        <begin position="25"/>
        <end position="44"/>
    </location>
</feature>
<evidence type="ECO:0000313" key="3">
    <source>
        <dbReference type="EMBL" id="GEB50016.1"/>
    </source>
</evidence>
<dbReference type="Proteomes" id="UP000319210">
    <property type="component" value="Unassembled WGS sequence"/>
</dbReference>
<evidence type="ECO:0000256" key="2">
    <source>
        <dbReference type="SAM" id="Phobius"/>
    </source>
</evidence>
<organism evidence="3 4">
    <name type="scientific">Streptomyces cacaoi</name>
    <dbReference type="NCBI Taxonomy" id="1898"/>
    <lineage>
        <taxon>Bacteria</taxon>
        <taxon>Bacillati</taxon>
        <taxon>Actinomycetota</taxon>
        <taxon>Actinomycetes</taxon>
        <taxon>Kitasatosporales</taxon>
        <taxon>Streptomycetaceae</taxon>
        <taxon>Streptomyces</taxon>
    </lineage>
</organism>
<dbReference type="AlphaFoldDB" id="A0A4Y3QX69"/>
<feature type="region of interest" description="Disordered" evidence="1">
    <location>
        <begin position="116"/>
        <end position="163"/>
    </location>
</feature>
<keyword evidence="2" id="KW-1133">Transmembrane helix</keyword>
<keyword evidence="4" id="KW-1185">Reference proteome</keyword>
<feature type="compositionally biased region" description="Low complexity" evidence="1">
    <location>
        <begin position="320"/>
        <end position="331"/>
    </location>
</feature>